<dbReference type="EMBL" id="CP163302">
    <property type="protein sequence ID" value="XDP46190.1"/>
    <property type="molecule type" value="Genomic_DNA"/>
</dbReference>
<evidence type="ECO:0000259" key="8">
    <source>
        <dbReference type="Pfam" id="PF02770"/>
    </source>
</evidence>
<dbReference type="PANTHER" id="PTHR43292:SF4">
    <property type="entry name" value="ACYL-COA DEHYDROGENASE FADE34"/>
    <property type="match status" value="1"/>
</dbReference>
<dbReference type="RefSeq" id="WP_369046549.1">
    <property type="nucleotide sequence ID" value="NZ_CP163302.1"/>
</dbReference>
<proteinExistence type="inferred from homology"/>
<comment type="similarity">
    <text evidence="2 6">Belongs to the acyl-CoA dehydrogenase family.</text>
</comment>
<evidence type="ECO:0000256" key="4">
    <source>
        <dbReference type="ARBA" id="ARBA00022827"/>
    </source>
</evidence>
<comment type="cofactor">
    <cofactor evidence="1 6">
        <name>FAD</name>
        <dbReference type="ChEBI" id="CHEBI:57692"/>
    </cofactor>
</comment>
<dbReference type="SUPFAM" id="SSF47203">
    <property type="entry name" value="Acyl-CoA dehydrogenase C-terminal domain-like"/>
    <property type="match status" value="1"/>
</dbReference>
<dbReference type="InterPro" id="IPR006091">
    <property type="entry name" value="Acyl-CoA_Oxase/DH_mid-dom"/>
</dbReference>
<dbReference type="Gene3D" id="1.20.140.10">
    <property type="entry name" value="Butyryl-CoA Dehydrogenase, subunit A, domain 3"/>
    <property type="match status" value="1"/>
</dbReference>
<evidence type="ECO:0000256" key="3">
    <source>
        <dbReference type="ARBA" id="ARBA00022630"/>
    </source>
</evidence>
<dbReference type="GO" id="GO:0005886">
    <property type="term" value="C:plasma membrane"/>
    <property type="evidence" value="ECO:0007669"/>
    <property type="project" value="TreeGrafter"/>
</dbReference>
<sequence length="422" mass="46028">MAETAYMDHTQAGEGAGAESLEEFTARAAQFLEAHCTRRPARTAFEWGVGEDTGVKLWEEPDSEEERARLAEARTWRRTRFEAGFGWLDGPAERGGAALPAAYARAYRRLEAQYETPSETYFKLDHVLGPVLLARGTESVRETIPRSLQRGDLMACELFSEPDAGSDMFSARTRATRTDGGWVLNGQKVWTSDAHLADIGVVFTRTSNEPGKKAFTAFMLDMHQPGVKVVPLRQMTGGAAFNEVYLDDAFVPDEHLLGEVGQGWDVVGEILARERAGIGAGLSRSGSGLANGTRLIALVRAMGQDRDPLVRQALIRTMTGFWATRQLTSQGSDRGGATAYRADPTPLVSKLALSFNLRRASQLVSQVLGPKLTADGGEWGTFSWNSLILGEPGVHIFAGTDEIVRNSLAEKVLGQPREEGLR</sequence>
<organism evidence="9">
    <name type="scientific">Sinomonas puerhi</name>
    <dbReference type="NCBI Taxonomy" id="3238584"/>
    <lineage>
        <taxon>Bacteria</taxon>
        <taxon>Bacillati</taxon>
        <taxon>Actinomycetota</taxon>
        <taxon>Actinomycetes</taxon>
        <taxon>Micrococcales</taxon>
        <taxon>Micrococcaceae</taxon>
        <taxon>Sinomonas</taxon>
    </lineage>
</organism>
<dbReference type="InterPro" id="IPR009100">
    <property type="entry name" value="AcylCoA_DH/oxidase_NM_dom_sf"/>
</dbReference>
<dbReference type="InterPro" id="IPR009075">
    <property type="entry name" value="AcylCo_DH/oxidase_C"/>
</dbReference>
<gene>
    <name evidence="9" type="ORF">AB5L97_04010</name>
</gene>
<name>A0AB39L575_9MICC</name>
<feature type="domain" description="Acyl-CoA dehydrogenase/oxidase C-terminal" evidence="7">
    <location>
        <begin position="261"/>
        <end position="412"/>
    </location>
</feature>
<keyword evidence="5 6" id="KW-0560">Oxidoreductase</keyword>
<evidence type="ECO:0000313" key="9">
    <source>
        <dbReference type="EMBL" id="XDP46190.1"/>
    </source>
</evidence>
<dbReference type="InterPro" id="IPR046373">
    <property type="entry name" value="Acyl-CoA_Oxase/DH_mid-dom_sf"/>
</dbReference>
<accession>A0AB39L575</accession>
<keyword evidence="4 6" id="KW-0274">FAD</keyword>
<dbReference type="InterPro" id="IPR037069">
    <property type="entry name" value="AcylCoA_DH/ox_N_sf"/>
</dbReference>
<dbReference type="InterPro" id="IPR036250">
    <property type="entry name" value="AcylCo_DH-like_C"/>
</dbReference>
<evidence type="ECO:0000256" key="1">
    <source>
        <dbReference type="ARBA" id="ARBA00001974"/>
    </source>
</evidence>
<dbReference type="FunFam" id="2.40.110.10:FF:000011">
    <property type="entry name" value="Acyl-CoA dehydrogenase FadE34"/>
    <property type="match status" value="1"/>
</dbReference>
<dbReference type="PANTHER" id="PTHR43292">
    <property type="entry name" value="ACYL-COA DEHYDROGENASE"/>
    <property type="match status" value="1"/>
</dbReference>
<reference evidence="9" key="1">
    <citation type="submission" date="2024-07" db="EMBL/GenBank/DDBJ databases">
        <authorList>
            <person name="fu j."/>
        </authorList>
    </citation>
    <scope>NUCLEOTIDE SEQUENCE</scope>
    <source>
        <strain evidence="9">P10A9</strain>
    </source>
</reference>
<evidence type="ECO:0000256" key="6">
    <source>
        <dbReference type="RuleBase" id="RU362125"/>
    </source>
</evidence>
<dbReference type="KEGG" id="spue:AB5L97_04010"/>
<feature type="domain" description="Acyl-CoA oxidase/dehydrogenase middle" evidence="8">
    <location>
        <begin position="156"/>
        <end position="248"/>
    </location>
</feature>
<evidence type="ECO:0000259" key="7">
    <source>
        <dbReference type="Pfam" id="PF00441"/>
    </source>
</evidence>
<dbReference type="Pfam" id="PF00441">
    <property type="entry name" value="Acyl-CoA_dh_1"/>
    <property type="match status" value="1"/>
</dbReference>
<dbReference type="AlphaFoldDB" id="A0AB39L575"/>
<dbReference type="Pfam" id="PF02770">
    <property type="entry name" value="Acyl-CoA_dh_M"/>
    <property type="match status" value="1"/>
</dbReference>
<dbReference type="SUPFAM" id="SSF56645">
    <property type="entry name" value="Acyl-CoA dehydrogenase NM domain-like"/>
    <property type="match status" value="1"/>
</dbReference>
<dbReference type="GO" id="GO:0016627">
    <property type="term" value="F:oxidoreductase activity, acting on the CH-CH group of donors"/>
    <property type="evidence" value="ECO:0007669"/>
    <property type="project" value="InterPro"/>
</dbReference>
<dbReference type="Gene3D" id="2.40.110.10">
    <property type="entry name" value="Butyryl-CoA Dehydrogenase, subunit A, domain 2"/>
    <property type="match status" value="1"/>
</dbReference>
<protein>
    <submittedName>
        <fullName evidence="9">Acyl-CoA dehydrogenase family protein</fullName>
    </submittedName>
</protein>
<evidence type="ECO:0000256" key="5">
    <source>
        <dbReference type="ARBA" id="ARBA00023002"/>
    </source>
</evidence>
<evidence type="ECO:0000256" key="2">
    <source>
        <dbReference type="ARBA" id="ARBA00009347"/>
    </source>
</evidence>
<dbReference type="Gene3D" id="1.10.540.10">
    <property type="entry name" value="Acyl-CoA dehydrogenase/oxidase, N-terminal domain"/>
    <property type="match status" value="1"/>
</dbReference>
<dbReference type="GO" id="GO:0050660">
    <property type="term" value="F:flavin adenine dinucleotide binding"/>
    <property type="evidence" value="ECO:0007669"/>
    <property type="project" value="InterPro"/>
</dbReference>
<keyword evidence="3 6" id="KW-0285">Flavoprotein</keyword>
<dbReference type="InterPro" id="IPR052161">
    <property type="entry name" value="Mycobact_Acyl-CoA_DH"/>
</dbReference>